<feature type="signal peptide" evidence="1">
    <location>
        <begin position="1"/>
        <end position="26"/>
    </location>
</feature>
<feature type="chain" id="PRO_5019244311" description="Carboxypeptidase regulatory-like domain-containing protein" evidence="1">
    <location>
        <begin position="27"/>
        <end position="132"/>
    </location>
</feature>
<gene>
    <name evidence="2" type="ORF">D3870_07455</name>
</gene>
<reference evidence="2 3" key="1">
    <citation type="submission" date="2018-09" db="EMBL/GenBank/DDBJ databases">
        <authorList>
            <person name="Zhu H."/>
        </authorList>
    </citation>
    <scope>NUCLEOTIDE SEQUENCE [LARGE SCALE GENOMIC DNA]</scope>
    <source>
        <strain evidence="2 3">K2R10-39</strain>
    </source>
</reference>
<keyword evidence="3" id="KW-1185">Reference proteome</keyword>
<evidence type="ECO:0000256" key="1">
    <source>
        <dbReference type="SAM" id="SignalP"/>
    </source>
</evidence>
<comment type="caution">
    <text evidence="2">The sequence shown here is derived from an EMBL/GenBank/DDBJ whole genome shotgun (WGS) entry which is preliminary data.</text>
</comment>
<evidence type="ECO:0000313" key="2">
    <source>
        <dbReference type="EMBL" id="RJG05874.1"/>
    </source>
</evidence>
<dbReference type="AlphaFoldDB" id="A0A418X040"/>
<dbReference type="EMBL" id="QYUN01000002">
    <property type="protein sequence ID" value="RJG05874.1"/>
    <property type="molecule type" value="Genomic_DNA"/>
</dbReference>
<accession>A0A418X040</accession>
<organism evidence="2 3">
    <name type="scientific">Noviherbaspirillum cavernae</name>
    <dbReference type="NCBI Taxonomy" id="2320862"/>
    <lineage>
        <taxon>Bacteria</taxon>
        <taxon>Pseudomonadati</taxon>
        <taxon>Pseudomonadota</taxon>
        <taxon>Betaproteobacteria</taxon>
        <taxon>Burkholderiales</taxon>
        <taxon>Oxalobacteraceae</taxon>
        <taxon>Noviherbaspirillum</taxon>
    </lineage>
</organism>
<proteinExistence type="predicted"/>
<name>A0A418X040_9BURK</name>
<dbReference type="RefSeq" id="WP_119737940.1">
    <property type="nucleotide sequence ID" value="NZ_QYUN01000002.1"/>
</dbReference>
<dbReference type="Proteomes" id="UP000285190">
    <property type="component" value="Unassembled WGS sequence"/>
</dbReference>
<sequence>MRHLILMLPIALVACATTGSSGGNVAIETTANGQSLPGVQCVVNNYNGSWNVTTPATINVGSANGDLRIVCDKEGYRTSEMVFRPSGPLGSSVGLGVGGGGGNVGVGVGLSVPIALGSGGYPSRVTVNLNPQ</sequence>
<protein>
    <recommendedName>
        <fullName evidence="4">Carboxypeptidase regulatory-like domain-containing protein</fullName>
    </recommendedName>
</protein>
<keyword evidence="1" id="KW-0732">Signal</keyword>
<dbReference type="PROSITE" id="PS51257">
    <property type="entry name" value="PROKAR_LIPOPROTEIN"/>
    <property type="match status" value="1"/>
</dbReference>
<evidence type="ECO:0008006" key="4">
    <source>
        <dbReference type="Google" id="ProtNLM"/>
    </source>
</evidence>
<dbReference type="OrthoDB" id="8776297at2"/>
<evidence type="ECO:0000313" key="3">
    <source>
        <dbReference type="Proteomes" id="UP000285190"/>
    </source>
</evidence>